<dbReference type="RefSeq" id="WP_159430756.1">
    <property type="nucleotide sequence ID" value="NZ_FOCW01000010.1"/>
</dbReference>
<dbReference type="STRING" id="1121117.SAMN02745977_02323"/>
<evidence type="ECO:0000313" key="3">
    <source>
        <dbReference type="Proteomes" id="UP000199531"/>
    </source>
</evidence>
<dbReference type="OrthoDB" id="9981255at2"/>
<reference evidence="2 3" key="1">
    <citation type="submission" date="2016-10" db="EMBL/GenBank/DDBJ databases">
        <authorList>
            <person name="de Groot N.N."/>
        </authorList>
    </citation>
    <scope>NUCLEOTIDE SEQUENCE [LARGE SCALE GENOMIC DNA]</scope>
    <source>
        <strain evidence="2 3">DSM 15123</strain>
    </source>
</reference>
<dbReference type="AlphaFoldDB" id="A0A1H8KD62"/>
<name>A0A1H8KD62_9BURK</name>
<keyword evidence="1" id="KW-0732">Signal</keyword>
<accession>A0A1H8KD62</accession>
<proteinExistence type="predicted"/>
<gene>
    <name evidence="2" type="ORF">SAMN02745977_02323</name>
</gene>
<feature type="signal peptide" evidence="1">
    <location>
        <begin position="1"/>
        <end position="22"/>
    </location>
</feature>
<protein>
    <submittedName>
        <fullName evidence="2">Uncharacterized protein</fullName>
    </submittedName>
</protein>
<keyword evidence="3" id="KW-1185">Reference proteome</keyword>
<evidence type="ECO:0000256" key="1">
    <source>
        <dbReference type="SAM" id="SignalP"/>
    </source>
</evidence>
<organism evidence="2 3">
    <name type="scientific">Brachymonas denitrificans DSM 15123</name>
    <dbReference type="NCBI Taxonomy" id="1121117"/>
    <lineage>
        <taxon>Bacteria</taxon>
        <taxon>Pseudomonadati</taxon>
        <taxon>Pseudomonadota</taxon>
        <taxon>Betaproteobacteria</taxon>
        <taxon>Burkholderiales</taxon>
        <taxon>Comamonadaceae</taxon>
        <taxon>Brachymonas</taxon>
    </lineage>
</organism>
<dbReference type="Proteomes" id="UP000199531">
    <property type="component" value="Unassembled WGS sequence"/>
</dbReference>
<feature type="chain" id="PRO_5011576851" evidence="1">
    <location>
        <begin position="23"/>
        <end position="56"/>
    </location>
</feature>
<sequence length="56" mass="6099">MLSLLGRLAVSLVFLMGFSVFAAWAWDRSDKAQTGADVRTTQQAVQSIASDSTHQQ</sequence>
<evidence type="ECO:0000313" key="2">
    <source>
        <dbReference type="EMBL" id="SEN90942.1"/>
    </source>
</evidence>
<dbReference type="EMBL" id="FOCW01000010">
    <property type="protein sequence ID" value="SEN90942.1"/>
    <property type="molecule type" value="Genomic_DNA"/>
</dbReference>